<dbReference type="Proteomes" id="UP000700212">
    <property type="component" value="Unassembled WGS sequence"/>
</dbReference>
<dbReference type="EMBL" id="DYTV01000133">
    <property type="protein sequence ID" value="HJH11985.1"/>
    <property type="molecule type" value="Genomic_DNA"/>
</dbReference>
<feature type="signal peptide" evidence="2">
    <location>
        <begin position="1"/>
        <end position="21"/>
    </location>
</feature>
<feature type="compositionally biased region" description="Low complexity" evidence="1">
    <location>
        <begin position="36"/>
        <end position="50"/>
    </location>
</feature>
<comment type="caution">
    <text evidence="3">The sequence shown here is derived from an EMBL/GenBank/DDBJ whole genome shotgun (WGS) entry which is preliminary data.</text>
</comment>
<organism evidence="3 4">
    <name type="scientific">Metalysinibacillus jejuensis</name>
    <dbReference type="NCBI Taxonomy" id="914327"/>
    <lineage>
        <taxon>Bacteria</taxon>
        <taxon>Bacillati</taxon>
        <taxon>Bacillota</taxon>
        <taxon>Bacilli</taxon>
        <taxon>Bacillales</taxon>
        <taxon>Caryophanaceae</taxon>
        <taxon>Metalysinibacillus</taxon>
    </lineage>
</organism>
<accession>A0A921NDR2</accession>
<evidence type="ECO:0008006" key="5">
    <source>
        <dbReference type="Google" id="ProtNLM"/>
    </source>
</evidence>
<evidence type="ECO:0000313" key="4">
    <source>
        <dbReference type="Proteomes" id="UP000700212"/>
    </source>
</evidence>
<feature type="compositionally biased region" description="Polar residues" evidence="1">
    <location>
        <begin position="51"/>
        <end position="62"/>
    </location>
</feature>
<dbReference type="AlphaFoldDB" id="A0A921NDR2"/>
<sequence length="200" mass="21957">MKKLIALSSLALLLAACNDQATPVAPEQEEPETPIEEPATPETSETPTTEQPADNETSQQQVDTTIEGVEEREQALIVETVNNFSTAYAESVNTGTIQPLMNGIIMHGTDYNIQVEQDVLALHGQGIAENPVSLEVSLMKKIGDTDYEAHAVERVEHVKDGKVQNITYERTYSLFYDYVEGSPEAPSFFKVVNVATKISE</sequence>
<gene>
    <name evidence="3" type="ORF">K8V30_09940</name>
</gene>
<name>A0A921NDR2_9BACL</name>
<feature type="region of interest" description="Disordered" evidence="1">
    <location>
        <begin position="22"/>
        <end position="62"/>
    </location>
</feature>
<reference evidence="3" key="1">
    <citation type="journal article" date="2021" name="PeerJ">
        <title>Extensive microbial diversity within the chicken gut microbiome revealed by metagenomics and culture.</title>
        <authorList>
            <person name="Gilroy R."/>
            <person name="Ravi A."/>
            <person name="Getino M."/>
            <person name="Pursley I."/>
            <person name="Horton D.L."/>
            <person name="Alikhan N.F."/>
            <person name="Baker D."/>
            <person name="Gharbi K."/>
            <person name="Hall N."/>
            <person name="Watson M."/>
            <person name="Adriaenssens E.M."/>
            <person name="Foster-Nyarko E."/>
            <person name="Jarju S."/>
            <person name="Secka A."/>
            <person name="Antonio M."/>
            <person name="Oren A."/>
            <person name="Chaudhuri R.R."/>
            <person name="La Ragione R."/>
            <person name="Hildebrand F."/>
            <person name="Pallen M.J."/>
        </authorList>
    </citation>
    <scope>NUCLEOTIDE SEQUENCE</scope>
    <source>
        <strain evidence="3">CHK160-4876</strain>
    </source>
</reference>
<protein>
    <recommendedName>
        <fullName evidence="5">Lipoprotein</fullName>
    </recommendedName>
</protein>
<evidence type="ECO:0000313" key="3">
    <source>
        <dbReference type="EMBL" id="HJH11985.1"/>
    </source>
</evidence>
<proteinExistence type="predicted"/>
<feature type="chain" id="PRO_5037387411" description="Lipoprotein" evidence="2">
    <location>
        <begin position="22"/>
        <end position="200"/>
    </location>
</feature>
<evidence type="ECO:0000256" key="1">
    <source>
        <dbReference type="SAM" id="MobiDB-lite"/>
    </source>
</evidence>
<reference evidence="3" key="2">
    <citation type="submission" date="2021-09" db="EMBL/GenBank/DDBJ databases">
        <authorList>
            <person name="Gilroy R."/>
        </authorList>
    </citation>
    <scope>NUCLEOTIDE SEQUENCE</scope>
    <source>
        <strain evidence="3">CHK160-4876</strain>
    </source>
</reference>
<evidence type="ECO:0000256" key="2">
    <source>
        <dbReference type="SAM" id="SignalP"/>
    </source>
</evidence>
<dbReference type="PROSITE" id="PS51257">
    <property type="entry name" value="PROKAR_LIPOPROTEIN"/>
    <property type="match status" value="1"/>
</dbReference>
<keyword evidence="2" id="KW-0732">Signal</keyword>